<feature type="compositionally biased region" description="Acidic residues" evidence="1">
    <location>
        <begin position="377"/>
        <end position="390"/>
    </location>
</feature>
<evidence type="ECO:0000313" key="2">
    <source>
        <dbReference type="EMBL" id="JAP89961.1"/>
    </source>
</evidence>
<accession>A0A146K2X3</accession>
<feature type="non-terminal residue" evidence="2">
    <location>
        <position position="1"/>
    </location>
</feature>
<dbReference type="EMBL" id="GDID01006645">
    <property type="protein sequence ID" value="JAP89961.1"/>
    <property type="molecule type" value="Transcribed_RNA"/>
</dbReference>
<feature type="compositionally biased region" description="Acidic residues" evidence="1">
    <location>
        <begin position="397"/>
        <end position="409"/>
    </location>
</feature>
<proteinExistence type="predicted"/>
<feature type="compositionally biased region" description="Basic and acidic residues" evidence="1">
    <location>
        <begin position="529"/>
        <end position="550"/>
    </location>
</feature>
<sequence>RQSKQLDESQSQEVKQSTAILNSMSLRLFNEVRRMRFAAYMETSKPYKQIARTSIAGCISSCKISVPKAGNLKDIAEMMQEKMIEVEGEKLKFKEMTNDYLIAENNLNEWCVRCVAFKTMSYIVFLFFTKSSSPLNLSQELKLAQKIVYEMGLDQVKLTDKPIQKAVPLLQHDPMDDGILYRNTKLNWALRNSRYQAGMETTVFFISMTHLDFAWKIQEVVQMMQKFPRVYFVVDVPQLVPENYQQMCQLSFYLDKVNLVWHSAVADVQFNELFGQNEYLIESMDSTGCQLGQYQDIDQLYDALCEVHYKNMDPEAAPADVFFSKLSDTQIVYMGVPATLENVKVEEPVEKPKKEEHELTTSQRLSRKRFMIGDPDKLDEIDDEDKEDDEKDLKEEDMPDDKEENEDDEEKQKPVYQSVTMFLSPKLKEFKQLVEAFIVDQQRFKKHIICYLCIAGSNQLNISQFRQKIQNLDSVFLIYDIDNFYAKIAKDKLIYSEFYNKDFKLLMETSDYMAIQELMLKREPKKLAQEREEFERQQQAEMDGHVTEPKQKKRKVRKQQDDIEDDDD</sequence>
<feature type="region of interest" description="Disordered" evidence="1">
    <location>
        <begin position="375"/>
        <end position="414"/>
    </location>
</feature>
<evidence type="ECO:0000256" key="1">
    <source>
        <dbReference type="SAM" id="MobiDB-lite"/>
    </source>
</evidence>
<name>A0A146K2X3_9EUKA</name>
<dbReference type="AlphaFoldDB" id="A0A146K2X3"/>
<organism evidence="2">
    <name type="scientific">Trepomonas sp. PC1</name>
    <dbReference type="NCBI Taxonomy" id="1076344"/>
    <lineage>
        <taxon>Eukaryota</taxon>
        <taxon>Metamonada</taxon>
        <taxon>Diplomonadida</taxon>
        <taxon>Hexamitidae</taxon>
        <taxon>Hexamitinae</taxon>
        <taxon>Trepomonas</taxon>
    </lineage>
</organism>
<feature type="non-terminal residue" evidence="2">
    <location>
        <position position="568"/>
    </location>
</feature>
<gene>
    <name evidence="2" type="ORF">TPC1_30544</name>
</gene>
<reference evidence="2" key="1">
    <citation type="submission" date="2015-07" db="EMBL/GenBank/DDBJ databases">
        <title>Adaptation to a free-living lifestyle via gene acquisitions in the diplomonad Trepomonas sp. PC1.</title>
        <authorList>
            <person name="Xu F."/>
            <person name="Jerlstrom-Hultqvist J."/>
            <person name="Kolisko M."/>
            <person name="Simpson A.G.B."/>
            <person name="Roger A.J."/>
            <person name="Svard S.G."/>
            <person name="Andersson J.O."/>
        </authorList>
    </citation>
    <scope>NUCLEOTIDE SEQUENCE</scope>
    <source>
        <strain evidence="2">PC1</strain>
    </source>
</reference>
<protein>
    <submittedName>
        <fullName evidence="2">Uncharacterized protein</fullName>
    </submittedName>
</protein>
<feature type="region of interest" description="Disordered" evidence="1">
    <location>
        <begin position="529"/>
        <end position="568"/>
    </location>
</feature>